<dbReference type="Pfam" id="PF07238">
    <property type="entry name" value="PilZ"/>
    <property type="match status" value="2"/>
</dbReference>
<dbReference type="Gene3D" id="2.40.10.220">
    <property type="entry name" value="predicted glycosyltransferase like domains"/>
    <property type="match status" value="2"/>
</dbReference>
<dbReference type="OrthoDB" id="9798164at2"/>
<gene>
    <name evidence="3" type="ORF">Ga0061067_11631</name>
</gene>
<dbReference type="SUPFAM" id="SSF141371">
    <property type="entry name" value="PilZ domain-like"/>
    <property type="match status" value="2"/>
</dbReference>
<evidence type="ECO:0000313" key="3">
    <source>
        <dbReference type="EMBL" id="CUB00081.1"/>
    </source>
</evidence>
<feature type="region of interest" description="Disordered" evidence="1">
    <location>
        <begin position="1"/>
        <end position="22"/>
    </location>
</feature>
<dbReference type="Proteomes" id="UP000183900">
    <property type="component" value="Unassembled WGS sequence"/>
</dbReference>
<evidence type="ECO:0000259" key="2">
    <source>
        <dbReference type="Pfam" id="PF07238"/>
    </source>
</evidence>
<organism evidence="3 4">
    <name type="scientific">Pannonibacter indicus</name>
    <dbReference type="NCBI Taxonomy" id="466044"/>
    <lineage>
        <taxon>Bacteria</taxon>
        <taxon>Pseudomonadati</taxon>
        <taxon>Pseudomonadota</taxon>
        <taxon>Alphaproteobacteria</taxon>
        <taxon>Hyphomicrobiales</taxon>
        <taxon>Stappiaceae</taxon>
        <taxon>Pannonibacter</taxon>
    </lineage>
</organism>
<dbReference type="InterPro" id="IPR009875">
    <property type="entry name" value="PilZ_domain"/>
</dbReference>
<name>A0A0K6IAF2_9HYPH</name>
<evidence type="ECO:0000256" key="1">
    <source>
        <dbReference type="SAM" id="MobiDB-lite"/>
    </source>
</evidence>
<feature type="domain" description="PilZ" evidence="2">
    <location>
        <begin position="19"/>
        <end position="103"/>
    </location>
</feature>
<protein>
    <submittedName>
        <fullName evidence="3">PilZ domain</fullName>
    </submittedName>
</protein>
<sequence>MTAAEAARPAPGLPAKGTDRRRHQRVKVNVLGRFMLENRQEYPCQVVNMSPGGMALIAPVAGRVGEKVVAYLDHIGRVEGTIIREIDGGFAVALANTPRKRDKIASVLTWLANRNELNLPEDRRHERFVPKNPVTRIVLPDGSAYTCRIIDVSLSGAALSCPARPPIGTEIALGRMRARVVRQLEGGIAVEFAVIQNQALLEQHMRPDDPEDGSTPPA</sequence>
<proteinExistence type="predicted"/>
<accession>A0A0K6IAF2</accession>
<dbReference type="RefSeq" id="WP_055456892.1">
    <property type="nucleotide sequence ID" value="NZ_CYHE01000016.1"/>
</dbReference>
<evidence type="ECO:0000313" key="4">
    <source>
        <dbReference type="Proteomes" id="UP000183900"/>
    </source>
</evidence>
<reference evidence="4" key="1">
    <citation type="submission" date="2015-08" db="EMBL/GenBank/DDBJ databases">
        <authorList>
            <person name="Varghese N."/>
        </authorList>
    </citation>
    <scope>NUCLEOTIDE SEQUENCE [LARGE SCALE GENOMIC DNA]</scope>
    <source>
        <strain evidence="4">DSM 23407</strain>
    </source>
</reference>
<dbReference type="AlphaFoldDB" id="A0A0K6IAF2"/>
<keyword evidence="4" id="KW-1185">Reference proteome</keyword>
<dbReference type="GO" id="GO:0035438">
    <property type="term" value="F:cyclic-di-GMP binding"/>
    <property type="evidence" value="ECO:0007669"/>
    <property type="project" value="InterPro"/>
</dbReference>
<dbReference type="EMBL" id="CYHE01000016">
    <property type="protein sequence ID" value="CUB00081.1"/>
    <property type="molecule type" value="Genomic_DNA"/>
</dbReference>
<feature type="domain" description="PilZ" evidence="2">
    <location>
        <begin position="122"/>
        <end position="200"/>
    </location>
</feature>